<protein>
    <submittedName>
        <fullName evidence="2">UTRA domain-containing protein</fullName>
    </submittedName>
</protein>
<organism evidence="2 3">
    <name type="scientific">Nguyenibacter vanlangensis</name>
    <dbReference type="NCBI Taxonomy" id="1216886"/>
    <lineage>
        <taxon>Bacteria</taxon>
        <taxon>Pseudomonadati</taxon>
        <taxon>Pseudomonadota</taxon>
        <taxon>Alphaproteobacteria</taxon>
        <taxon>Acetobacterales</taxon>
        <taxon>Acetobacteraceae</taxon>
        <taxon>Nguyenibacter</taxon>
    </lineage>
</organism>
<feature type="domain" description="UbiC transcription regulator-associated" evidence="1">
    <location>
        <begin position="7"/>
        <end position="103"/>
    </location>
</feature>
<dbReference type="AlphaFoldDB" id="A0A7Y7M7G5"/>
<name>A0A7Y7M7G5_9PROT</name>
<accession>A0A7Y7M7G5</accession>
<dbReference type="InterPro" id="IPR011663">
    <property type="entry name" value="UTRA"/>
</dbReference>
<proteinExistence type="predicted"/>
<dbReference type="InterPro" id="IPR028978">
    <property type="entry name" value="Chorismate_lyase_/UTRA_dom_sf"/>
</dbReference>
<dbReference type="Gene3D" id="3.40.1410.10">
    <property type="entry name" value="Chorismate lyase-like"/>
    <property type="match status" value="1"/>
</dbReference>
<dbReference type="EMBL" id="JABXXP010000719">
    <property type="protein sequence ID" value="NVN13072.1"/>
    <property type="molecule type" value="Genomic_DNA"/>
</dbReference>
<dbReference type="RefSeq" id="WP_176641522.1">
    <property type="nucleotide sequence ID" value="NZ_JABXXP010000719.1"/>
</dbReference>
<sequence>LGDTALGLRRGFSVNGRRVAVTEVHYPPALAERITRDMARETSSAEILTRRLGLAIDHADVSVDLAAIGPAVADWLRLPPASTLMRIRRVTHCTGLGPCEHSQILLSTGAAAFRVDAEGRIAPALGAA</sequence>
<gene>
    <name evidence="2" type="ORF">HUK84_18375</name>
</gene>
<dbReference type="GO" id="GO:0006355">
    <property type="term" value="P:regulation of DNA-templated transcription"/>
    <property type="evidence" value="ECO:0007669"/>
    <property type="project" value="InterPro"/>
</dbReference>
<reference evidence="2 3" key="1">
    <citation type="submission" date="2020-06" db="EMBL/GenBank/DDBJ databases">
        <title>Description of novel acetic acid bacteria.</title>
        <authorList>
            <person name="Sombolestani A."/>
        </authorList>
    </citation>
    <scope>NUCLEOTIDE SEQUENCE [LARGE SCALE GENOMIC DNA]</scope>
    <source>
        <strain evidence="2 3">LMG 31431</strain>
    </source>
</reference>
<evidence type="ECO:0000259" key="1">
    <source>
        <dbReference type="Pfam" id="PF07702"/>
    </source>
</evidence>
<dbReference type="GO" id="GO:0003677">
    <property type="term" value="F:DNA binding"/>
    <property type="evidence" value="ECO:0007669"/>
    <property type="project" value="InterPro"/>
</dbReference>
<evidence type="ECO:0000313" key="2">
    <source>
        <dbReference type="EMBL" id="NVN13072.1"/>
    </source>
</evidence>
<dbReference type="Pfam" id="PF07702">
    <property type="entry name" value="UTRA"/>
    <property type="match status" value="1"/>
</dbReference>
<comment type="caution">
    <text evidence="2">The sequence shown here is derived from an EMBL/GenBank/DDBJ whole genome shotgun (WGS) entry which is preliminary data.</text>
</comment>
<dbReference type="SUPFAM" id="SSF64288">
    <property type="entry name" value="Chorismate lyase-like"/>
    <property type="match status" value="1"/>
</dbReference>
<dbReference type="Proteomes" id="UP000534870">
    <property type="component" value="Unassembled WGS sequence"/>
</dbReference>
<feature type="non-terminal residue" evidence="2">
    <location>
        <position position="1"/>
    </location>
</feature>
<evidence type="ECO:0000313" key="3">
    <source>
        <dbReference type="Proteomes" id="UP000534870"/>
    </source>
</evidence>